<dbReference type="Proteomes" id="UP000746471">
    <property type="component" value="Unassembled WGS sequence"/>
</dbReference>
<keyword evidence="1" id="KW-0805">Transcription regulation</keyword>
<dbReference type="InterPro" id="IPR036388">
    <property type="entry name" value="WH-like_DNA-bd_sf"/>
</dbReference>
<organism evidence="5 6">
    <name type="scientific">Fusibacter paucivorans</name>
    <dbReference type="NCBI Taxonomy" id="76009"/>
    <lineage>
        <taxon>Bacteria</taxon>
        <taxon>Bacillati</taxon>
        <taxon>Bacillota</taxon>
        <taxon>Clostridia</taxon>
        <taxon>Eubacteriales</taxon>
        <taxon>Eubacteriales Family XII. Incertae Sedis</taxon>
        <taxon>Fusibacter</taxon>
    </lineage>
</organism>
<keyword evidence="3" id="KW-0804">Transcription</keyword>
<dbReference type="SMART" id="SM00418">
    <property type="entry name" value="HTH_ARSR"/>
    <property type="match status" value="1"/>
</dbReference>
<dbReference type="Pfam" id="PF01022">
    <property type="entry name" value="HTH_5"/>
    <property type="match status" value="1"/>
</dbReference>
<dbReference type="InterPro" id="IPR051011">
    <property type="entry name" value="Metal_resp_trans_reg"/>
</dbReference>
<dbReference type="SUPFAM" id="SSF46785">
    <property type="entry name" value="Winged helix' DNA-binding domain"/>
    <property type="match status" value="1"/>
</dbReference>
<dbReference type="InterPro" id="IPR036390">
    <property type="entry name" value="WH_DNA-bd_sf"/>
</dbReference>
<dbReference type="RefSeq" id="WP_213238014.1">
    <property type="nucleotide sequence ID" value="NZ_JAHBCL010000032.1"/>
</dbReference>
<dbReference type="InterPro" id="IPR001845">
    <property type="entry name" value="HTH_ArsR_DNA-bd_dom"/>
</dbReference>
<gene>
    <name evidence="5" type="ORF">KHM83_15830</name>
</gene>
<evidence type="ECO:0000313" key="6">
    <source>
        <dbReference type="Proteomes" id="UP000746471"/>
    </source>
</evidence>
<evidence type="ECO:0000256" key="3">
    <source>
        <dbReference type="ARBA" id="ARBA00023163"/>
    </source>
</evidence>
<protein>
    <submittedName>
        <fullName evidence="5">Winged helix-turn-helix transcriptional regulator</fullName>
    </submittedName>
</protein>
<feature type="domain" description="HTH arsR-type" evidence="4">
    <location>
        <begin position="2"/>
        <end position="99"/>
    </location>
</feature>
<keyword evidence="6" id="KW-1185">Reference proteome</keyword>
<proteinExistence type="predicted"/>
<comment type="caution">
    <text evidence="5">The sequence shown here is derived from an EMBL/GenBank/DDBJ whole genome shotgun (WGS) entry which is preliminary data.</text>
</comment>
<reference evidence="5 6" key="1">
    <citation type="submission" date="2021-05" db="EMBL/GenBank/DDBJ databases">
        <title>Fusibacter ferrireducens sp. nov., an anaerobic, sulfur- and Fe-reducing bacterium isolated from the mangrove sediment.</title>
        <authorList>
            <person name="Qiu D."/>
        </authorList>
    </citation>
    <scope>NUCLEOTIDE SEQUENCE [LARGE SCALE GENOMIC DNA]</scope>
    <source>
        <strain evidence="5 6">DSM 12116</strain>
    </source>
</reference>
<evidence type="ECO:0000259" key="4">
    <source>
        <dbReference type="PROSITE" id="PS50987"/>
    </source>
</evidence>
<dbReference type="Gene3D" id="1.10.10.10">
    <property type="entry name" value="Winged helix-like DNA-binding domain superfamily/Winged helix DNA-binding domain"/>
    <property type="match status" value="1"/>
</dbReference>
<dbReference type="EMBL" id="JAHBCL010000032">
    <property type="protein sequence ID" value="MBS7528157.1"/>
    <property type="molecule type" value="Genomic_DNA"/>
</dbReference>
<accession>A0ABS5PTF2</accession>
<dbReference type="PANTHER" id="PTHR43132">
    <property type="entry name" value="ARSENICAL RESISTANCE OPERON REPRESSOR ARSR-RELATED"/>
    <property type="match status" value="1"/>
</dbReference>
<dbReference type="InterPro" id="IPR011991">
    <property type="entry name" value="ArsR-like_HTH"/>
</dbReference>
<evidence type="ECO:0000256" key="1">
    <source>
        <dbReference type="ARBA" id="ARBA00023015"/>
    </source>
</evidence>
<dbReference type="PANTHER" id="PTHR43132:SF2">
    <property type="entry name" value="ARSENICAL RESISTANCE OPERON REPRESSOR ARSR-RELATED"/>
    <property type="match status" value="1"/>
</dbReference>
<dbReference type="NCBIfam" id="NF033788">
    <property type="entry name" value="HTH_metalloreg"/>
    <property type="match status" value="1"/>
</dbReference>
<dbReference type="PRINTS" id="PR00778">
    <property type="entry name" value="HTHARSR"/>
</dbReference>
<dbReference type="PROSITE" id="PS50987">
    <property type="entry name" value="HTH_ARSR_2"/>
    <property type="match status" value="1"/>
</dbReference>
<sequence>MDAKEIYKRHAAFCQLMSNPKRLEIIFLIGKEAMCVDEIAKKMDVRVANVSQHLALMRDKNVVSTSREGTKVYYRLTSPKLLEACTLIREIMLDQAKEELAALLDADSCQ</sequence>
<evidence type="ECO:0000256" key="2">
    <source>
        <dbReference type="ARBA" id="ARBA00023125"/>
    </source>
</evidence>
<evidence type="ECO:0000313" key="5">
    <source>
        <dbReference type="EMBL" id="MBS7528157.1"/>
    </source>
</evidence>
<dbReference type="CDD" id="cd00090">
    <property type="entry name" value="HTH_ARSR"/>
    <property type="match status" value="1"/>
</dbReference>
<keyword evidence="2" id="KW-0238">DNA-binding</keyword>
<name>A0ABS5PTF2_9FIRM</name>